<comment type="caution">
    <text evidence="1">The sequence shown here is derived from an EMBL/GenBank/DDBJ whole genome shotgun (WGS) entry which is preliminary data.</text>
</comment>
<name>C0B869_9FIRM</name>
<protein>
    <submittedName>
        <fullName evidence="1">Uncharacterized protein</fullName>
    </submittedName>
</protein>
<dbReference type="AlphaFoldDB" id="C0B869"/>
<reference evidence="1 2" key="2">
    <citation type="submission" date="2009-03" db="EMBL/GenBank/DDBJ databases">
        <title>Draft genome sequence of Coprococcus comes (ATCC 27758).</title>
        <authorList>
            <person name="Sudarsanam P."/>
            <person name="Ley R."/>
            <person name="Guruge J."/>
            <person name="Turnbaugh P.J."/>
            <person name="Mahowald M."/>
            <person name="Liep D."/>
            <person name="Gordon J."/>
        </authorList>
    </citation>
    <scope>NUCLEOTIDE SEQUENCE [LARGE SCALE GENOMIC DNA]</scope>
    <source>
        <strain evidence="1 2">ATCC 27758</strain>
    </source>
</reference>
<organism evidence="1 2">
    <name type="scientific">Coprococcus comes ATCC 27758</name>
    <dbReference type="NCBI Taxonomy" id="470146"/>
    <lineage>
        <taxon>Bacteria</taxon>
        <taxon>Bacillati</taxon>
        <taxon>Bacillota</taxon>
        <taxon>Clostridia</taxon>
        <taxon>Lachnospirales</taxon>
        <taxon>Lachnospiraceae</taxon>
        <taxon>Coprococcus</taxon>
    </lineage>
</organism>
<dbReference type="HOGENOM" id="CLU_3250045_0_0_9"/>
<gene>
    <name evidence="1" type="ORF">COPCOM_01343</name>
</gene>
<accession>C0B869</accession>
<sequence length="42" mass="5147">MIFSNICEILSVITKISVRKFFFTIWDDVIMNKVRKERKRKL</sequence>
<evidence type="ECO:0000313" key="2">
    <source>
        <dbReference type="Proteomes" id="UP000003793"/>
    </source>
</evidence>
<dbReference type="Proteomes" id="UP000003793">
    <property type="component" value="Unassembled WGS sequence"/>
</dbReference>
<proteinExistence type="predicted"/>
<reference evidence="1 2" key="1">
    <citation type="submission" date="2009-02" db="EMBL/GenBank/DDBJ databases">
        <authorList>
            <person name="Fulton L."/>
            <person name="Clifton S."/>
            <person name="Fulton B."/>
            <person name="Xu J."/>
            <person name="Minx P."/>
            <person name="Pepin K.H."/>
            <person name="Johnson M."/>
            <person name="Bhonagiri V."/>
            <person name="Nash W.E."/>
            <person name="Mardis E.R."/>
            <person name="Wilson R.K."/>
        </authorList>
    </citation>
    <scope>NUCLEOTIDE SEQUENCE [LARGE SCALE GENOMIC DNA]</scope>
    <source>
        <strain evidence="1 2">ATCC 27758</strain>
    </source>
</reference>
<evidence type="ECO:0000313" key="1">
    <source>
        <dbReference type="EMBL" id="EEG90606.1"/>
    </source>
</evidence>
<dbReference type="EMBL" id="ABVR01000038">
    <property type="protein sequence ID" value="EEG90606.1"/>
    <property type="molecule type" value="Genomic_DNA"/>
</dbReference>